<keyword evidence="3" id="KW-1185">Reference proteome</keyword>
<dbReference type="InterPro" id="IPR011009">
    <property type="entry name" value="Kinase-like_dom_sf"/>
</dbReference>
<dbReference type="InterPro" id="IPR051961">
    <property type="entry name" value="Fungal_Metabolite_Diox"/>
</dbReference>
<dbReference type="Proteomes" id="UP000250079">
    <property type="component" value="Chromosome"/>
</dbReference>
<dbReference type="SUPFAM" id="SSF56112">
    <property type="entry name" value="Protein kinase-like (PK-like)"/>
    <property type="match status" value="1"/>
</dbReference>
<dbReference type="AlphaFoldDB" id="A0A2Z2NSY1"/>
<keyword evidence="2" id="KW-0223">Dioxygenase</keyword>
<dbReference type="Gene3D" id="2.60.120.620">
    <property type="entry name" value="q2cbj1_9rhob like domain"/>
    <property type="match status" value="1"/>
</dbReference>
<dbReference type="PROSITE" id="PS50005">
    <property type="entry name" value="TPR"/>
    <property type="match status" value="1"/>
</dbReference>
<evidence type="ECO:0000313" key="3">
    <source>
        <dbReference type="Proteomes" id="UP000250079"/>
    </source>
</evidence>
<dbReference type="GO" id="GO:0016706">
    <property type="term" value="F:2-oxoglutarate-dependent dioxygenase activity"/>
    <property type="evidence" value="ECO:0007669"/>
    <property type="project" value="UniProtKB-ARBA"/>
</dbReference>
<dbReference type="SUPFAM" id="SSF51197">
    <property type="entry name" value="Clavaminate synthase-like"/>
    <property type="match status" value="1"/>
</dbReference>
<keyword evidence="2" id="KW-0560">Oxidoreductase</keyword>
<protein>
    <submittedName>
        <fullName evidence="2">Kanamycin B dioxygenase</fullName>
        <ecNumber evidence="2">1.14.11.37</ecNumber>
    </submittedName>
</protein>
<proteinExistence type="predicted"/>
<dbReference type="InterPro" id="IPR008775">
    <property type="entry name" value="Phytyl_CoA_dOase-like"/>
</dbReference>
<dbReference type="PANTHER" id="PTHR37563">
    <property type="entry name" value="PHYTANOYL-COA DIOXYGENASE FAMILY PROTEIN (AFU_ORTHOLOGUE AFUA_2G03330)"/>
    <property type="match status" value="1"/>
</dbReference>
<dbReference type="PANTHER" id="PTHR37563:SF2">
    <property type="entry name" value="PHYTANOYL-COA DIOXYGENASE FAMILY PROTEIN (AFU_ORTHOLOGUE AFUA_2G03330)"/>
    <property type="match status" value="1"/>
</dbReference>
<dbReference type="EC" id="1.14.11.37" evidence="2"/>
<organism evidence="2 3">
    <name type="scientific">Granulosicoccus antarcticus IMCC3135</name>
    <dbReference type="NCBI Taxonomy" id="1192854"/>
    <lineage>
        <taxon>Bacteria</taxon>
        <taxon>Pseudomonadati</taxon>
        <taxon>Pseudomonadota</taxon>
        <taxon>Gammaproteobacteria</taxon>
        <taxon>Chromatiales</taxon>
        <taxon>Granulosicoccaceae</taxon>
        <taxon>Granulosicoccus</taxon>
    </lineage>
</organism>
<dbReference type="OrthoDB" id="5728353at2"/>
<name>A0A2Z2NSY1_9GAMM</name>
<dbReference type="KEGG" id="gai:IMCC3135_15235"/>
<dbReference type="RefSeq" id="WP_088918369.1">
    <property type="nucleotide sequence ID" value="NZ_CP018632.1"/>
</dbReference>
<dbReference type="EMBL" id="CP018632">
    <property type="protein sequence ID" value="ASJ73131.1"/>
    <property type="molecule type" value="Genomic_DNA"/>
</dbReference>
<feature type="repeat" description="TPR" evidence="1">
    <location>
        <begin position="418"/>
        <end position="451"/>
    </location>
</feature>
<dbReference type="SUPFAM" id="SSF48452">
    <property type="entry name" value="TPR-like"/>
    <property type="match status" value="1"/>
</dbReference>
<evidence type="ECO:0000313" key="2">
    <source>
        <dbReference type="EMBL" id="ASJ73131.1"/>
    </source>
</evidence>
<sequence length="742" mass="82901">MNTQIDTTSDVQSNEKTAADAALEWAGQYVDVSKHSIVSDSPWATTFRIHGQKSDTWLKVLPTCLAHSPELLVLLGQRFEQSVPRVIASDTDRGLLLMHSCDGRDLRKDATEQERIRMLQTYARIQAASCADEELLQAAPFLPIDSMTDALLEFLAPSVSRTETSGHTVNADFYLSASVCATYHELLEKRAPQLQSWISQAHGLTPTLNHGDLRTANASKSGKGDISLYDWDEAVVAPAGISLHALFSGCSTLVQLQLPEINLIDAESLRQPRREFSAYCEALESAGYAQASDLGKGLASAAVAGMIHYIISFGRFPKESKSYIETVEKNLTRRLSDLLDVADLLCVATPTDIVALADDYEAHKRGWRAERLLVQHLYLQADDVPALQALAQLQLRRNRPSHAIKSFEACTNIDINDAMAHQGLGTLHAQLGCYKLALRHLHRAQSHTPSSALEQQIKRVYDLERMLREADMEGKVPTVWFSDAERESRTIAPETLALCATLFRKYGVLILKSVFEPSLLSQCHQVFSERYQAYLTDQRHKDALRIGDKRFQITIDITKPFNDPALYGNGLTLPLMKDILGEACILGCFTSAMSLPGSKDQRLHKDHKALFHDDPQSVSEPSFAVTMMVPLVDLNERVGTTRVKKGSHTRTSDRSKGMPWQTPFVSVGDCYLMDYRLSHHGQANQSDKPRPILSLVYQRPWFRDYINFHNQPSLRLSSDEYEQVPAALKSLLSWTNEPGSRD</sequence>
<evidence type="ECO:0000256" key="1">
    <source>
        <dbReference type="PROSITE-ProRule" id="PRU00339"/>
    </source>
</evidence>
<dbReference type="Gene3D" id="1.25.40.10">
    <property type="entry name" value="Tetratricopeptide repeat domain"/>
    <property type="match status" value="1"/>
</dbReference>
<dbReference type="Pfam" id="PF05721">
    <property type="entry name" value="PhyH"/>
    <property type="match status" value="1"/>
</dbReference>
<gene>
    <name evidence="2" type="primary">kanJ_2</name>
    <name evidence="2" type="ORF">IMCC3135_15235</name>
</gene>
<dbReference type="InterPro" id="IPR019734">
    <property type="entry name" value="TPR_rpt"/>
</dbReference>
<reference evidence="2 3" key="1">
    <citation type="submission" date="2016-12" db="EMBL/GenBank/DDBJ databases">
        <authorList>
            <person name="Song W.-J."/>
            <person name="Kurnit D.M."/>
        </authorList>
    </citation>
    <scope>NUCLEOTIDE SEQUENCE [LARGE SCALE GENOMIC DNA]</scope>
    <source>
        <strain evidence="2 3">IMCC3135</strain>
    </source>
</reference>
<dbReference type="SMART" id="SM00028">
    <property type="entry name" value="TPR"/>
    <property type="match status" value="2"/>
</dbReference>
<dbReference type="InterPro" id="IPR011990">
    <property type="entry name" value="TPR-like_helical_dom_sf"/>
</dbReference>
<accession>A0A2Z2NSY1</accession>
<keyword evidence="1" id="KW-0802">TPR repeat</keyword>